<feature type="domain" description="NERD" evidence="1">
    <location>
        <begin position="41"/>
        <end position="156"/>
    </location>
</feature>
<dbReference type="KEGG" id="aqt:FN924_14030"/>
<dbReference type="EMBL" id="CP041666">
    <property type="protein sequence ID" value="QDP41202.1"/>
    <property type="molecule type" value="Genomic_DNA"/>
</dbReference>
<accession>A0A516KII3</accession>
<dbReference type="Proteomes" id="UP000315215">
    <property type="component" value="Chromosome"/>
</dbReference>
<protein>
    <submittedName>
        <fullName evidence="2">NERD domain-containing protein</fullName>
    </submittedName>
</protein>
<dbReference type="OrthoDB" id="569879at2"/>
<evidence type="ECO:0000313" key="2">
    <source>
        <dbReference type="EMBL" id="QDP41202.1"/>
    </source>
</evidence>
<dbReference type="AlphaFoldDB" id="A0A516KII3"/>
<dbReference type="Pfam" id="PF08378">
    <property type="entry name" value="NERD"/>
    <property type="match status" value="1"/>
</dbReference>
<dbReference type="PROSITE" id="PS50965">
    <property type="entry name" value="NERD"/>
    <property type="match status" value="1"/>
</dbReference>
<evidence type="ECO:0000313" key="3">
    <source>
        <dbReference type="Proteomes" id="UP000315215"/>
    </source>
</evidence>
<gene>
    <name evidence="2" type="ORF">FN924_14030</name>
</gene>
<reference evidence="2 3" key="1">
    <citation type="submission" date="2019-07" db="EMBL/GenBank/DDBJ databases">
        <authorList>
            <person name="Li J."/>
        </authorList>
    </citation>
    <scope>NUCLEOTIDE SEQUENCE [LARGE SCALE GENOMIC DNA]</scope>
    <source>
        <strain evidence="2 3">TKL69</strain>
    </source>
</reference>
<evidence type="ECO:0000259" key="1">
    <source>
        <dbReference type="PROSITE" id="PS50965"/>
    </source>
</evidence>
<organism evidence="2 3">
    <name type="scientific">Radiobacillus deserti</name>
    <dbReference type="NCBI Taxonomy" id="2594883"/>
    <lineage>
        <taxon>Bacteria</taxon>
        <taxon>Bacillati</taxon>
        <taxon>Bacillota</taxon>
        <taxon>Bacilli</taxon>
        <taxon>Bacillales</taxon>
        <taxon>Bacillaceae</taxon>
        <taxon>Radiobacillus</taxon>
    </lineage>
</organism>
<name>A0A516KII3_9BACI</name>
<dbReference type="InterPro" id="IPR011528">
    <property type="entry name" value="NERD"/>
</dbReference>
<proteinExistence type="predicted"/>
<sequence length="318" mass="37593">MIIKTRNKPVRLRIAEALLRRLPQNHYQRREITDDYRKRLAGYNGEKNMDYYLKELDHNFLIFNDLRLSNKDIHFQMDTLIITTKQVIVLEAKNISGTLYFDRKFKQLIRTLDGKEEGFKDPISQVTLQTNRLRHWLAERNFGHVNVQGFIVICNNNAVIKTNLEENNTIHKVFHMEHIMNMVEQAEENTHKYLDDITTSALKNLLLNSHEVSYPLANQIYDYQLNEVLTGVICPRCSYIPMERKERTWKCPNCQNKDRQAHIQSLEDYLLLIQPKINNAECREFLHIKSSHVSKRILNASNLKSKGSKKGKYYFLEL</sequence>
<keyword evidence="3" id="KW-1185">Reference proteome</keyword>
<dbReference type="RefSeq" id="WP_143895504.1">
    <property type="nucleotide sequence ID" value="NZ_CP041666.1"/>
</dbReference>